<reference evidence="2" key="1">
    <citation type="submission" date="2023-06" db="EMBL/GenBank/DDBJ databases">
        <title>Genomic analysis of the entomopathogenic nematode Steinernema hermaphroditum.</title>
        <authorList>
            <person name="Schwarz E.M."/>
            <person name="Heppert J.K."/>
            <person name="Baniya A."/>
            <person name="Schwartz H.T."/>
            <person name="Tan C.-H."/>
            <person name="Antoshechkin I."/>
            <person name="Sternberg P.W."/>
            <person name="Goodrich-Blair H."/>
            <person name="Dillman A.R."/>
        </authorList>
    </citation>
    <scope>NUCLEOTIDE SEQUENCE</scope>
    <source>
        <strain evidence="2">PS9179</strain>
        <tissue evidence="2">Whole animal</tissue>
    </source>
</reference>
<feature type="transmembrane region" description="Helical" evidence="1">
    <location>
        <begin position="831"/>
        <end position="854"/>
    </location>
</feature>
<dbReference type="EMBL" id="JAUCMV010000004">
    <property type="protein sequence ID" value="KAK0402574.1"/>
    <property type="molecule type" value="Genomic_DNA"/>
</dbReference>
<proteinExistence type="predicted"/>
<dbReference type="SUPFAM" id="SSF81321">
    <property type="entry name" value="Family A G protein-coupled receptor-like"/>
    <property type="match status" value="2"/>
</dbReference>
<comment type="caution">
    <text evidence="2">The sequence shown here is derived from an EMBL/GenBank/DDBJ whole genome shotgun (WGS) entry which is preliminary data.</text>
</comment>
<keyword evidence="3" id="KW-1185">Reference proteome</keyword>
<gene>
    <name evidence="2" type="ORF">QR680_016411</name>
</gene>
<feature type="transmembrane region" description="Helical" evidence="1">
    <location>
        <begin position="33"/>
        <end position="59"/>
    </location>
</feature>
<keyword evidence="1" id="KW-0472">Membrane</keyword>
<feature type="transmembrane region" description="Helical" evidence="1">
    <location>
        <begin position="766"/>
        <end position="784"/>
    </location>
</feature>
<keyword evidence="1" id="KW-1133">Transmembrane helix</keyword>
<name>A0AA39LML6_9BILA</name>
<feature type="transmembrane region" description="Helical" evidence="1">
    <location>
        <begin position="205"/>
        <end position="226"/>
    </location>
</feature>
<sequence length="894" mass="101241">METLLFDRNRYRSLYGCDQLTPEEWSKQGEAHLVLGMFSLMSGIIFTGLYTPVLIVLKTKLFWKNSCYKILFFYGLMDQVGILLNCWVGGIMAIGGYVFCRMPTLVYVCGCCGTFAWGSQLVASILLAVNRCIDLWKHDLTLSLFDSFRTYVWLLVPIGYGFYCMFRFPPLVFTSLGPAWMANPYHGLNFTQNETAYKTFYDASINLSLLALLVVMVVILVVLLICKAYLDTDEHESAYNFHKMVTLISICFCGLLTVPVLGAYIMDHCYSSFLSNSVILVVCQLNNGIPCLVFMFVNDRIRDNVLNLIPHEWYADPQSARVVYVQSRLYHGSPTEMQNPRHSTLGQHAEMARQSNPQPALIACQDGVGLPLDIDLANIKEGTVVNADGSKVTTTLKKEGSTTLITILTIKKDGTQHLRTIKHSLMGGTGNWNFGFDVPKPGSTTKPDGTEITTTEEKKDGNTVTTMIEKAKNGTVTTKVITTRPNGSQHLELRKLDPAKIDLDALRSSGSNTGGNGAVKTTTKDENGMTVTVMEKIEPGGSVQSHVPKKLCGDTRIMEMYMFRHAEYQHYYNCSMKTSEEWSQIGVRNVGMGIFSIALGFVSLPLYIPCLKTMLKPELWQYSCYKLMFYNGIVDVIGIINSCFFTGYFAIQGTVFCHSPDFNYLYGCVIMGFWTIQCMTSVLLAFNRCVDFWQNSFLSSLFRGRRTYFWFLLPTTYFLYFCFFVPPCIYSSYVNMWVLDPFLGIDVETDKSLYTMVWPLNANNTLLVAILSFFYVALVFSIWWKSRLCPGELMTKLQRQVTLQAFLICMIIDLNGVIYVLFEFFPNLPGVFMTFVFLLWQWGCCGVVFIYLILNRTLREGVLQFYCCRVPARITHASALISTTATRRSQIFTI</sequence>
<feature type="transmembrane region" description="Helical" evidence="1">
    <location>
        <begin position="247"/>
        <end position="266"/>
    </location>
</feature>
<feature type="transmembrane region" description="Helical" evidence="1">
    <location>
        <begin position="805"/>
        <end position="825"/>
    </location>
</feature>
<dbReference type="InterPro" id="IPR019425">
    <property type="entry name" value="7TM_GPCR_serpentine_rcpt_Srt"/>
</dbReference>
<evidence type="ECO:0008006" key="4">
    <source>
        <dbReference type="Google" id="ProtNLM"/>
    </source>
</evidence>
<dbReference type="AlphaFoldDB" id="A0AA39LML6"/>
<feature type="transmembrane region" description="Helical" evidence="1">
    <location>
        <begin position="105"/>
        <end position="129"/>
    </location>
</feature>
<evidence type="ECO:0000313" key="3">
    <source>
        <dbReference type="Proteomes" id="UP001175271"/>
    </source>
</evidence>
<feature type="transmembrane region" description="Helical" evidence="1">
    <location>
        <begin position="663"/>
        <end position="686"/>
    </location>
</feature>
<feature type="transmembrane region" description="Helical" evidence="1">
    <location>
        <begin position="629"/>
        <end position="651"/>
    </location>
</feature>
<dbReference type="PANTHER" id="PTHR23021">
    <property type="entry name" value="SERPENTINE RECEPTOR, CLASS T"/>
    <property type="match status" value="1"/>
</dbReference>
<accession>A0AA39LML6</accession>
<feature type="transmembrane region" description="Helical" evidence="1">
    <location>
        <begin position="590"/>
        <end position="608"/>
    </location>
</feature>
<feature type="transmembrane region" description="Helical" evidence="1">
    <location>
        <begin position="150"/>
        <end position="168"/>
    </location>
</feature>
<dbReference type="Pfam" id="PF10321">
    <property type="entry name" value="7TM_GPCR_Srt"/>
    <property type="match status" value="2"/>
</dbReference>
<protein>
    <recommendedName>
        <fullName evidence="4">Serpentine receptor class gamma</fullName>
    </recommendedName>
</protein>
<dbReference type="Proteomes" id="UP001175271">
    <property type="component" value="Unassembled WGS sequence"/>
</dbReference>
<feature type="transmembrane region" description="Helical" evidence="1">
    <location>
        <begin position="71"/>
        <end position="99"/>
    </location>
</feature>
<organism evidence="2 3">
    <name type="scientific">Steinernema hermaphroditum</name>
    <dbReference type="NCBI Taxonomy" id="289476"/>
    <lineage>
        <taxon>Eukaryota</taxon>
        <taxon>Metazoa</taxon>
        <taxon>Ecdysozoa</taxon>
        <taxon>Nematoda</taxon>
        <taxon>Chromadorea</taxon>
        <taxon>Rhabditida</taxon>
        <taxon>Tylenchina</taxon>
        <taxon>Panagrolaimomorpha</taxon>
        <taxon>Strongyloidoidea</taxon>
        <taxon>Steinernematidae</taxon>
        <taxon>Steinernema</taxon>
    </lineage>
</organism>
<feature type="transmembrane region" description="Helical" evidence="1">
    <location>
        <begin position="707"/>
        <end position="733"/>
    </location>
</feature>
<evidence type="ECO:0000313" key="2">
    <source>
        <dbReference type="EMBL" id="KAK0402574.1"/>
    </source>
</evidence>
<evidence type="ECO:0000256" key="1">
    <source>
        <dbReference type="SAM" id="Phobius"/>
    </source>
</evidence>
<dbReference type="PANTHER" id="PTHR23021:SF11">
    <property type="entry name" value="SERPENTINE RECEPTOR, CLASS T"/>
    <property type="match status" value="1"/>
</dbReference>
<keyword evidence="1" id="KW-0812">Transmembrane</keyword>